<dbReference type="NCBIfam" id="TIGR01525">
    <property type="entry name" value="ATPase-IB_hvy"/>
    <property type="match status" value="1"/>
</dbReference>
<dbReference type="PROSITE" id="PS00154">
    <property type="entry name" value="ATPASE_E1_E2"/>
    <property type="match status" value="1"/>
</dbReference>
<dbReference type="SFLD" id="SFLDF00027">
    <property type="entry name" value="p-type_atpase"/>
    <property type="match status" value="1"/>
</dbReference>
<evidence type="ECO:0000256" key="1">
    <source>
        <dbReference type="ARBA" id="ARBA00004166"/>
    </source>
</evidence>
<keyword evidence="9" id="KW-0677">Repeat</keyword>
<dbReference type="PRINTS" id="PR00119">
    <property type="entry name" value="CATATPASE"/>
</dbReference>
<evidence type="ECO:0000256" key="16">
    <source>
        <dbReference type="ARBA" id="ARBA00022989"/>
    </source>
</evidence>
<dbReference type="CDD" id="cd00371">
    <property type="entry name" value="HMA"/>
    <property type="match status" value="6"/>
</dbReference>
<dbReference type="GO" id="GO:0005770">
    <property type="term" value="C:late endosome"/>
    <property type="evidence" value="ECO:0007669"/>
    <property type="project" value="UniProtKB-ARBA"/>
</dbReference>
<dbReference type="GO" id="GO:0046688">
    <property type="term" value="P:response to copper ion"/>
    <property type="evidence" value="ECO:0007669"/>
    <property type="project" value="UniProtKB-ARBA"/>
</dbReference>
<dbReference type="SUPFAM" id="SSF55008">
    <property type="entry name" value="HMA, heavy metal-associated domain"/>
    <property type="match status" value="6"/>
</dbReference>
<dbReference type="PROSITE" id="PS50846">
    <property type="entry name" value="HMA_2"/>
    <property type="match status" value="6"/>
</dbReference>
<feature type="transmembrane region" description="Helical" evidence="21">
    <location>
        <begin position="951"/>
        <end position="975"/>
    </location>
</feature>
<keyword evidence="20 21" id="KW-0472">Membrane</keyword>
<dbReference type="GO" id="GO:0043682">
    <property type="term" value="F:P-type divalent copper transporter activity"/>
    <property type="evidence" value="ECO:0007669"/>
    <property type="project" value="TreeGrafter"/>
</dbReference>
<keyword evidence="15" id="KW-1278">Translocase</keyword>
<keyword evidence="11" id="KW-0967">Endosome</keyword>
<dbReference type="InterPro" id="IPR008250">
    <property type="entry name" value="ATPase_P-typ_transduc_dom_A_sf"/>
</dbReference>
<evidence type="ECO:0000256" key="9">
    <source>
        <dbReference type="ARBA" id="ARBA00022737"/>
    </source>
</evidence>
<keyword evidence="8 21" id="KW-0479">Metal-binding</keyword>
<evidence type="ECO:0000256" key="3">
    <source>
        <dbReference type="ARBA" id="ARBA00006024"/>
    </source>
</evidence>
<comment type="similarity">
    <text evidence="3 21">Belongs to the cation transport ATPase (P-type) (TC 3.A.3) family. Type IB subfamily.</text>
</comment>
<evidence type="ECO:0000256" key="12">
    <source>
        <dbReference type="ARBA" id="ARBA00022796"/>
    </source>
</evidence>
<dbReference type="FunFam" id="3.40.50.1000:FF:000144">
    <property type="entry name" value="copper-transporting ATPase 1 isoform X2"/>
    <property type="match status" value="1"/>
</dbReference>
<evidence type="ECO:0000259" key="23">
    <source>
        <dbReference type="PROSITE" id="PS50846"/>
    </source>
</evidence>
<feature type="transmembrane region" description="Helical" evidence="21">
    <location>
        <begin position="1369"/>
        <end position="1391"/>
    </location>
</feature>
<evidence type="ECO:0000256" key="17">
    <source>
        <dbReference type="ARBA" id="ARBA00023008"/>
    </source>
</evidence>
<dbReference type="FunFam" id="3.40.50.1000:FF:000092">
    <property type="entry name" value="copper-transporting ATPase 1 isoform X2"/>
    <property type="match status" value="1"/>
</dbReference>
<dbReference type="SFLD" id="SFLDS00003">
    <property type="entry name" value="Haloacid_Dehalogenase"/>
    <property type="match status" value="1"/>
</dbReference>
<keyword evidence="25" id="KW-1185">Reference proteome</keyword>
<feature type="transmembrane region" description="Helical" evidence="21">
    <location>
        <begin position="1397"/>
        <end position="1417"/>
    </location>
</feature>
<dbReference type="SFLD" id="SFLDG00002">
    <property type="entry name" value="C1.7:_P-type_atpase_like"/>
    <property type="match status" value="1"/>
</dbReference>
<keyword evidence="14" id="KW-0460">Magnesium</keyword>
<evidence type="ECO:0000256" key="6">
    <source>
        <dbReference type="ARBA" id="ARBA00022553"/>
    </source>
</evidence>
<keyword evidence="7 21" id="KW-0812">Transmembrane</keyword>
<dbReference type="PANTHER" id="PTHR43520:SF29">
    <property type="entry name" value="COPPER-TRANSPORTING ATPASE 1"/>
    <property type="match status" value="1"/>
</dbReference>
<feature type="domain" description="HMA" evidence="23">
    <location>
        <begin position="276"/>
        <end position="342"/>
    </location>
</feature>
<dbReference type="InterPro" id="IPR023298">
    <property type="entry name" value="ATPase_P-typ_TM_dom_sf"/>
</dbReference>
<evidence type="ECO:0000256" key="5">
    <source>
        <dbReference type="ARBA" id="ARBA00022448"/>
    </source>
</evidence>
<dbReference type="InterPro" id="IPR018303">
    <property type="entry name" value="ATPase_P-typ_P_site"/>
</dbReference>
<dbReference type="GO" id="GO:0005524">
    <property type="term" value="F:ATP binding"/>
    <property type="evidence" value="ECO:0007669"/>
    <property type="project" value="UniProtKB-UniRule"/>
</dbReference>
<feature type="transmembrane region" description="Helical" evidence="21">
    <location>
        <begin position="759"/>
        <end position="780"/>
    </location>
</feature>
<dbReference type="EMBL" id="VWYX01000928">
    <property type="protein sequence ID" value="NXD98001.1"/>
    <property type="molecule type" value="Genomic_DNA"/>
</dbReference>
<dbReference type="CDD" id="cd02094">
    <property type="entry name" value="P-type_ATPase_Cu-like"/>
    <property type="match status" value="1"/>
</dbReference>
<feature type="region of interest" description="Disordered" evidence="22">
    <location>
        <begin position="459"/>
        <end position="492"/>
    </location>
</feature>
<keyword evidence="6" id="KW-0597">Phosphoprotein</keyword>
<dbReference type="PRINTS" id="PR00942">
    <property type="entry name" value="CUATPASEI"/>
</dbReference>
<evidence type="ECO:0000256" key="14">
    <source>
        <dbReference type="ARBA" id="ARBA00022842"/>
    </source>
</evidence>
<dbReference type="FunFam" id="3.30.70.100:FF:000001">
    <property type="entry name" value="ATPase copper transporting beta"/>
    <property type="match status" value="4"/>
</dbReference>
<evidence type="ECO:0000256" key="8">
    <source>
        <dbReference type="ARBA" id="ARBA00022723"/>
    </source>
</evidence>
<dbReference type="GO" id="GO:0140581">
    <property type="term" value="F:P-type monovalent copper transporter activity"/>
    <property type="evidence" value="ECO:0007669"/>
    <property type="project" value="UniProtKB-EC"/>
</dbReference>
<dbReference type="InterPro" id="IPR001757">
    <property type="entry name" value="P_typ_ATPase"/>
</dbReference>
<evidence type="ECO:0000256" key="18">
    <source>
        <dbReference type="ARBA" id="ARBA00023034"/>
    </source>
</evidence>
<feature type="domain" description="HMA" evidence="23">
    <location>
        <begin position="7"/>
        <end position="73"/>
    </location>
</feature>
<comment type="subcellular location">
    <subcellularLocation>
        <location evidence="2">Endosome</location>
    </subcellularLocation>
    <subcellularLocation>
        <location evidence="1">Golgi apparatus</location>
        <location evidence="1">trans-Golgi network membrane</location>
        <topology evidence="1">Multi-pass membrane protein</topology>
    </subcellularLocation>
    <subcellularLocation>
        <location evidence="21">Membrane</location>
    </subcellularLocation>
</comment>
<dbReference type="Gene3D" id="2.70.150.10">
    <property type="entry name" value="Calcium-transporting ATPase, cytoplasmic transduction domain A"/>
    <property type="match status" value="1"/>
</dbReference>
<dbReference type="GO" id="GO:0016887">
    <property type="term" value="F:ATP hydrolysis activity"/>
    <property type="evidence" value="ECO:0007669"/>
    <property type="project" value="InterPro"/>
</dbReference>
<feature type="transmembrane region" description="Helical" evidence="21">
    <location>
        <begin position="786"/>
        <end position="808"/>
    </location>
</feature>
<dbReference type="GO" id="GO:0005507">
    <property type="term" value="F:copper ion binding"/>
    <property type="evidence" value="ECO:0007669"/>
    <property type="project" value="InterPro"/>
</dbReference>
<dbReference type="FunFam" id="3.40.1110.10:FF:000023">
    <property type="entry name" value="Copper-transporting ATPase 1, putative"/>
    <property type="match status" value="1"/>
</dbReference>
<organism evidence="24 25">
    <name type="scientific">Chaetorhynchus papuensis</name>
    <name type="common">pygmy drongo</name>
    <dbReference type="NCBI Taxonomy" id="254446"/>
    <lineage>
        <taxon>Eukaryota</taxon>
        <taxon>Metazoa</taxon>
        <taxon>Chordata</taxon>
        <taxon>Craniata</taxon>
        <taxon>Vertebrata</taxon>
        <taxon>Euteleostomi</taxon>
        <taxon>Archelosauria</taxon>
        <taxon>Archosauria</taxon>
        <taxon>Dinosauria</taxon>
        <taxon>Saurischia</taxon>
        <taxon>Theropoda</taxon>
        <taxon>Coelurosauria</taxon>
        <taxon>Aves</taxon>
        <taxon>Neognathae</taxon>
        <taxon>Neoaves</taxon>
        <taxon>Telluraves</taxon>
        <taxon>Australaves</taxon>
        <taxon>Passeriformes</taxon>
        <taxon>Rhipiduridae</taxon>
        <taxon>Chaetorhynchus</taxon>
    </lineage>
</organism>
<dbReference type="Proteomes" id="UP000541605">
    <property type="component" value="Unassembled WGS sequence"/>
</dbReference>
<dbReference type="Pfam" id="PF00702">
    <property type="entry name" value="Hydrolase"/>
    <property type="match status" value="1"/>
</dbReference>
<name>A0A7K8J1M3_9PASS</name>
<accession>A0A7K8J1M3</accession>
<evidence type="ECO:0000313" key="25">
    <source>
        <dbReference type="Proteomes" id="UP000541605"/>
    </source>
</evidence>
<feature type="domain" description="HMA" evidence="23">
    <location>
        <begin position="378"/>
        <end position="444"/>
    </location>
</feature>
<dbReference type="FunFam" id="3.30.70.100:FF:000031">
    <property type="entry name" value="copper-transporting ATPase 1"/>
    <property type="match status" value="1"/>
</dbReference>
<feature type="transmembrane region" description="Helical" evidence="21">
    <location>
        <begin position="665"/>
        <end position="684"/>
    </location>
</feature>
<dbReference type="InterPro" id="IPR006122">
    <property type="entry name" value="HMA_Cu_ion-bd"/>
</dbReference>
<feature type="compositionally biased region" description="Polar residues" evidence="22">
    <location>
        <begin position="258"/>
        <end position="274"/>
    </location>
</feature>
<feature type="region of interest" description="Disordered" evidence="22">
    <location>
        <begin position="248"/>
        <end position="275"/>
    </location>
</feature>
<dbReference type="Gene3D" id="3.30.70.100">
    <property type="match status" value="6"/>
</dbReference>
<evidence type="ECO:0000256" key="4">
    <source>
        <dbReference type="ARBA" id="ARBA00012517"/>
    </source>
</evidence>
<evidence type="ECO:0000256" key="22">
    <source>
        <dbReference type="SAM" id="MobiDB-lite"/>
    </source>
</evidence>
<sequence length="1510" mass="162808">KFTMEAKSVAIRVEGMTCNSCVQSIEQHLGKMNGIHNIKVSLEDKNAVVIYDSKLQTPVTLQEAICDMGFDATLPDSSPQPVLPDTIFLTLPAQPALTPGQICATLLRNKGIVDVKVSSDQRTAVVTFIPSITNGRQIAQMVPGVDLNISVPEVTPGSWEDSNWSQASSAVLRLKVDGMTCHSCTSTIEGKLGKLQGIQRIRVSLDNQEAVVVYQPPLITAEEIKQQIEAAGFTAAFKKQPRPLKLSGIDLERLRNAQPRSSEASQRENSSGDGTKTVVLRVEGMHCSSCVLNIQSSVSALPAVTSVVVSLESKSAAITYNPSLISIEKLRKAVENVSPERFRVSLPEQHENVALFPPLVSPLKSPPASKDPCQPLTQSVVINIEGMTCSSCVQSIEGVLSQKAGVKSVCVSLPNGNGTIEFDPLQTSPEDLRSSIEEMGFDASFPAKTELPVAKAQPSLEAQLDSHKPEPPSKVPPAHLEPSKVPPAHLGRQESKSISKCCVQVTGMTCASCVANIERNLRREDGIHSILVALMAGKAEVRYNPAVIHPAAIAELIRELGFGATVMENCGEGDGILELVVRGMSCASCVHKIESTLMKTNGVLYCSVALATNKAHIKYDPEAIGPRDVIQVIKDLGFATSLVKKDRSASHLDHKQEIRQWKRSFVVSLVFCIPVMGLMIYMMVMDSQLSGAHAHHNMSSEEMQALHSSMVLEYQLLPGLSVMNFLSFLLCVPVQVFGGWHFYIQASRALRHNTANMDVLVVLATSIAFLYSFVVLLVAMAERAKVNPVTFFDTPPMLFVFISLGRWLEHVAKGKTSEALARLISLQATEATIVTLGPDNVLLSEEQVDVELVQRGDIVKVVPGGKFPVDGRVIEGHSMVDESLITGEAMPVTKKPGNTVIAGSINQNGSLLISATHVGADTTLSQIVKLVEEAQTSKAPIQQFADKLSGYFVPFIVAVSVVTLLAWIIIGFVDFEIVEKYFLGYNKSISAAEVIIRFAFQASITVLCIACPCSLGLATPTAVMVGTGVGAQNGILIKGGEPLEMAHKVKVVVFDKTGTITHGTPEVMQVKFLVEGKHLPHHKMLAIVGTAESSSEHPLGAAITKYCKKELNSETLGTCTDFQVVPGCGISCKVTNIEALLYRKNRMVEENNVKNVTLVKIEENEDESVQPPLIIDAELPTTVTSQKYSVLIGNREWMIRNGLLVRSEVDKAMMEHERRGRTAVLAAVDGVLCGLIAIADTVKPEAELAVYTLKSMGLEVVLMTGDNSKTARSIASQVGITKVFAEVLPSHKVAKVKQLQDEGKRVAMVGDGINDSPALAMANVGIAIGTGTDVAIEAADVVLIRDDLMDVVASIDLSRKTVKRIRINFVFALIYNLIGIPIAAGVFLPIGLVLQPWMGSAAMAASSVSVVLSSLLLKMYQKPSSEKLEFRARGQLRHKSPSEISVHVGIDESGAGSPKLSLMDRIITYSRASINSLFSDKRSVNSIVLSEPDKHSLLVGDFGEDDDTAL</sequence>
<dbReference type="PANTHER" id="PTHR43520">
    <property type="entry name" value="ATP7, ISOFORM B"/>
    <property type="match status" value="1"/>
</dbReference>
<keyword evidence="13 21" id="KW-0067">ATP-binding</keyword>
<dbReference type="NCBIfam" id="TIGR00003">
    <property type="entry name" value="copper ion binding protein"/>
    <property type="match status" value="5"/>
</dbReference>
<feature type="domain" description="HMA" evidence="23">
    <location>
        <begin position="170"/>
        <end position="236"/>
    </location>
</feature>
<dbReference type="GO" id="GO:0055070">
    <property type="term" value="P:copper ion homeostasis"/>
    <property type="evidence" value="ECO:0007669"/>
    <property type="project" value="TreeGrafter"/>
</dbReference>
<dbReference type="PROSITE" id="PS01047">
    <property type="entry name" value="HMA_1"/>
    <property type="match status" value="6"/>
</dbReference>
<feature type="non-terminal residue" evidence="24">
    <location>
        <position position="1"/>
    </location>
</feature>
<dbReference type="InterPro" id="IPR017969">
    <property type="entry name" value="Heavy-metal-associated_CS"/>
</dbReference>
<comment type="caution">
    <text evidence="24">The sequence shown here is derived from an EMBL/GenBank/DDBJ whole genome shotgun (WGS) entry which is preliminary data.</text>
</comment>
<keyword evidence="17" id="KW-0186">Copper</keyword>
<evidence type="ECO:0000256" key="7">
    <source>
        <dbReference type="ARBA" id="ARBA00022692"/>
    </source>
</evidence>
<dbReference type="InterPro" id="IPR027256">
    <property type="entry name" value="P-typ_ATPase_IB"/>
</dbReference>
<dbReference type="EC" id="7.2.2.8" evidence="4"/>
<keyword evidence="18" id="KW-0333">Golgi apparatus</keyword>
<feature type="non-terminal residue" evidence="24">
    <location>
        <position position="1510"/>
    </location>
</feature>
<keyword evidence="12" id="KW-0187">Copper transport</keyword>
<dbReference type="InterPro" id="IPR059000">
    <property type="entry name" value="ATPase_P-type_domA"/>
</dbReference>
<feature type="transmembrane region" description="Helical" evidence="21">
    <location>
        <begin position="716"/>
        <end position="738"/>
    </location>
</feature>
<dbReference type="InterPro" id="IPR036163">
    <property type="entry name" value="HMA_dom_sf"/>
</dbReference>
<feature type="domain" description="HMA" evidence="23">
    <location>
        <begin position="499"/>
        <end position="565"/>
    </location>
</feature>
<dbReference type="FunFam" id="1.20.1110.10:FF:000022">
    <property type="entry name" value="copper-transporting ATPase 1 isoform X2"/>
    <property type="match status" value="1"/>
</dbReference>
<dbReference type="InterPro" id="IPR044492">
    <property type="entry name" value="P_typ_ATPase_HD_dom"/>
</dbReference>
<dbReference type="InterPro" id="IPR023299">
    <property type="entry name" value="ATPase_P-typ_cyto_dom_N"/>
</dbReference>
<dbReference type="SUPFAM" id="SSF56784">
    <property type="entry name" value="HAD-like"/>
    <property type="match status" value="1"/>
</dbReference>
<dbReference type="Gene3D" id="3.40.50.1000">
    <property type="entry name" value="HAD superfamily/HAD-like"/>
    <property type="match status" value="1"/>
</dbReference>
<dbReference type="FunFam" id="2.70.150.10:FF:000002">
    <property type="entry name" value="Copper-transporting ATPase 1, putative"/>
    <property type="match status" value="1"/>
</dbReference>
<dbReference type="SUPFAM" id="SSF81653">
    <property type="entry name" value="Calcium ATPase, transduction domain A"/>
    <property type="match status" value="1"/>
</dbReference>
<evidence type="ECO:0000256" key="19">
    <source>
        <dbReference type="ARBA" id="ARBA00023065"/>
    </source>
</evidence>
<keyword evidence="5" id="KW-0813">Transport</keyword>
<evidence type="ECO:0000256" key="21">
    <source>
        <dbReference type="RuleBase" id="RU362081"/>
    </source>
</evidence>
<evidence type="ECO:0000256" key="10">
    <source>
        <dbReference type="ARBA" id="ARBA00022741"/>
    </source>
</evidence>
<gene>
    <name evidence="24" type="primary">Atp7a</name>
    <name evidence="24" type="ORF">CHAPAP_R05283</name>
</gene>
<keyword evidence="10 21" id="KW-0547">Nucleotide-binding</keyword>
<keyword evidence="16 21" id="KW-1133">Transmembrane helix</keyword>
<protein>
    <recommendedName>
        <fullName evidence="4">P-type Cu(+) transporter</fullName>
        <ecNumber evidence="4">7.2.2.8</ecNumber>
    </recommendedName>
</protein>
<evidence type="ECO:0000256" key="15">
    <source>
        <dbReference type="ARBA" id="ARBA00022967"/>
    </source>
</evidence>
<dbReference type="InterPro" id="IPR023214">
    <property type="entry name" value="HAD_sf"/>
</dbReference>
<dbReference type="FunFam" id="3.30.70.100:FF:000009">
    <property type="entry name" value="ATPase copper transporting beta"/>
    <property type="match status" value="1"/>
</dbReference>
<dbReference type="NCBIfam" id="TIGR01494">
    <property type="entry name" value="ATPase_P-type"/>
    <property type="match status" value="2"/>
</dbReference>
<dbReference type="Pfam" id="PF00122">
    <property type="entry name" value="E1-E2_ATPase"/>
    <property type="match status" value="1"/>
</dbReference>
<feature type="transmembrane region" description="Helical" evidence="21">
    <location>
        <begin position="995"/>
        <end position="1018"/>
    </location>
</feature>
<dbReference type="GO" id="GO:0032588">
    <property type="term" value="C:trans-Golgi network membrane"/>
    <property type="evidence" value="ECO:0007669"/>
    <property type="project" value="UniProtKB-ARBA"/>
</dbReference>
<evidence type="ECO:0000313" key="24">
    <source>
        <dbReference type="EMBL" id="NXD98001.1"/>
    </source>
</evidence>
<evidence type="ECO:0000256" key="11">
    <source>
        <dbReference type="ARBA" id="ARBA00022753"/>
    </source>
</evidence>
<dbReference type="SUPFAM" id="SSF81660">
    <property type="entry name" value="Metal cation-transporting ATPase, ATP-binding domain N"/>
    <property type="match status" value="1"/>
</dbReference>
<evidence type="ECO:0000256" key="13">
    <source>
        <dbReference type="ARBA" id="ARBA00022840"/>
    </source>
</evidence>
<evidence type="ECO:0000256" key="20">
    <source>
        <dbReference type="ARBA" id="ARBA00023136"/>
    </source>
</evidence>
<dbReference type="SUPFAM" id="SSF81665">
    <property type="entry name" value="Calcium ATPase, transmembrane domain M"/>
    <property type="match status" value="1"/>
</dbReference>
<dbReference type="InterPro" id="IPR036412">
    <property type="entry name" value="HAD-like_sf"/>
</dbReference>
<evidence type="ECO:0000256" key="2">
    <source>
        <dbReference type="ARBA" id="ARBA00004177"/>
    </source>
</evidence>
<keyword evidence="19" id="KW-0406">Ion transport</keyword>
<dbReference type="InterPro" id="IPR006121">
    <property type="entry name" value="HMA_dom"/>
</dbReference>
<dbReference type="Pfam" id="PF00403">
    <property type="entry name" value="HMA"/>
    <property type="match status" value="6"/>
</dbReference>
<proteinExistence type="inferred from homology"/>
<dbReference type="Gene3D" id="3.40.1110.10">
    <property type="entry name" value="Calcium-transporting ATPase, cytoplasmic domain N"/>
    <property type="match status" value="1"/>
</dbReference>
<reference evidence="24 25" key="1">
    <citation type="submission" date="2019-09" db="EMBL/GenBank/DDBJ databases">
        <title>Bird 10,000 Genomes (B10K) Project - Family phase.</title>
        <authorList>
            <person name="Zhang G."/>
        </authorList>
    </citation>
    <scope>NUCLEOTIDE SEQUENCE [LARGE SCALE GENOMIC DNA]</scope>
    <source>
        <strain evidence="24">B10K-CU-031-19</strain>
        <tissue evidence="24">Muscle</tissue>
    </source>
</reference>
<feature type="domain" description="HMA" evidence="23">
    <location>
        <begin position="575"/>
        <end position="641"/>
    </location>
</feature>